<dbReference type="InterPro" id="IPR013149">
    <property type="entry name" value="ADH-like_C"/>
</dbReference>
<dbReference type="OrthoDB" id="7482721at2759"/>
<reference evidence="14 15" key="1">
    <citation type="submission" date="2014-04" db="EMBL/GenBank/DDBJ databases">
        <title>Evolutionary Origins and Diversification of the Mycorrhizal Mutualists.</title>
        <authorList>
            <consortium name="DOE Joint Genome Institute"/>
            <consortium name="Mycorrhizal Genomics Consortium"/>
            <person name="Kohler A."/>
            <person name="Kuo A."/>
            <person name="Nagy L.G."/>
            <person name="Floudas D."/>
            <person name="Copeland A."/>
            <person name="Barry K.W."/>
            <person name="Cichocki N."/>
            <person name="Veneault-Fourrey C."/>
            <person name="LaButti K."/>
            <person name="Lindquist E.A."/>
            <person name="Lipzen A."/>
            <person name="Lundell T."/>
            <person name="Morin E."/>
            <person name="Murat C."/>
            <person name="Riley R."/>
            <person name="Ohm R."/>
            <person name="Sun H."/>
            <person name="Tunlid A."/>
            <person name="Henrissat B."/>
            <person name="Grigoriev I.V."/>
            <person name="Hibbett D.S."/>
            <person name="Martin F."/>
        </authorList>
    </citation>
    <scope>NUCLEOTIDE SEQUENCE [LARGE SCALE GENOMIC DNA]</scope>
    <source>
        <strain evidence="14 15">Koide BX008</strain>
    </source>
</reference>
<evidence type="ECO:0000256" key="7">
    <source>
        <dbReference type="ARBA" id="ARBA00023002"/>
    </source>
</evidence>
<feature type="domain" description="Enoyl reductase (ER)" evidence="13">
    <location>
        <begin position="34"/>
        <end position="378"/>
    </location>
</feature>
<protein>
    <recommendedName>
        <fullName evidence="11">enoyl-[acyl-carrier-protein] reductase</fullName>
        <ecNumber evidence="11">1.3.1.104</ecNumber>
    </recommendedName>
</protein>
<evidence type="ECO:0000256" key="6">
    <source>
        <dbReference type="ARBA" id="ARBA00022946"/>
    </source>
</evidence>
<keyword evidence="9" id="KW-0496">Mitochondrion</keyword>
<dbReference type="AlphaFoldDB" id="A0A0C2TQI8"/>
<dbReference type="InterPro" id="IPR036291">
    <property type="entry name" value="NAD(P)-bd_dom_sf"/>
</dbReference>
<dbReference type="PANTHER" id="PTHR43981">
    <property type="entry name" value="ENOYL-[ACYL-CARRIER-PROTEIN] REDUCTASE, MITOCHONDRIAL"/>
    <property type="match status" value="1"/>
</dbReference>
<dbReference type="Gene3D" id="3.90.180.10">
    <property type="entry name" value="Medium-chain alcohol dehydrogenases, catalytic domain"/>
    <property type="match status" value="1"/>
</dbReference>
<evidence type="ECO:0000256" key="10">
    <source>
        <dbReference type="ARBA" id="ARBA00023160"/>
    </source>
</evidence>
<dbReference type="GO" id="GO:0005739">
    <property type="term" value="C:mitochondrion"/>
    <property type="evidence" value="ECO:0007669"/>
    <property type="project" value="UniProtKB-SubCell"/>
</dbReference>
<dbReference type="GO" id="GO:0006633">
    <property type="term" value="P:fatty acid biosynthetic process"/>
    <property type="evidence" value="ECO:0007669"/>
    <property type="project" value="UniProtKB-KW"/>
</dbReference>
<keyword evidence="15" id="KW-1185">Reference proteome</keyword>
<dbReference type="InterPro" id="IPR051034">
    <property type="entry name" value="Mito_Enoyl-ACP_Reductase"/>
</dbReference>
<dbReference type="Pfam" id="PF00107">
    <property type="entry name" value="ADH_zinc_N"/>
    <property type="match status" value="1"/>
</dbReference>
<gene>
    <name evidence="14" type="ORF">M378DRAFT_69945</name>
</gene>
<evidence type="ECO:0000313" key="14">
    <source>
        <dbReference type="EMBL" id="KIL69499.1"/>
    </source>
</evidence>
<comment type="similarity">
    <text evidence="2">Belongs to the zinc-containing alcohol dehydrogenase family. Quinone oxidoreductase subfamily.</text>
</comment>
<dbReference type="EMBL" id="KN818226">
    <property type="protein sequence ID" value="KIL69499.1"/>
    <property type="molecule type" value="Genomic_DNA"/>
</dbReference>
<dbReference type="InterPro" id="IPR020843">
    <property type="entry name" value="ER"/>
</dbReference>
<keyword evidence="4" id="KW-0276">Fatty acid metabolism</keyword>
<dbReference type="FunCoup" id="A0A0C2TQI8">
    <property type="interactions" value="320"/>
</dbReference>
<dbReference type="HOGENOM" id="CLU_026673_17_0_1"/>
<keyword evidence="6" id="KW-0809">Transit peptide</keyword>
<comment type="catalytic activity">
    <reaction evidence="12">
        <text>a 2,3-saturated acyl-[ACP] + NADP(+) = a (2E)-enoyl-[ACP] + NADPH + H(+)</text>
        <dbReference type="Rhea" id="RHEA:22564"/>
        <dbReference type="Rhea" id="RHEA-COMP:9925"/>
        <dbReference type="Rhea" id="RHEA-COMP:9926"/>
        <dbReference type="ChEBI" id="CHEBI:15378"/>
        <dbReference type="ChEBI" id="CHEBI:57783"/>
        <dbReference type="ChEBI" id="CHEBI:58349"/>
        <dbReference type="ChEBI" id="CHEBI:78784"/>
        <dbReference type="ChEBI" id="CHEBI:78785"/>
        <dbReference type="EC" id="1.3.1.104"/>
    </reaction>
</comment>
<dbReference type="InParanoid" id="A0A0C2TQI8"/>
<evidence type="ECO:0000256" key="3">
    <source>
        <dbReference type="ARBA" id="ARBA00022516"/>
    </source>
</evidence>
<dbReference type="SUPFAM" id="SSF51735">
    <property type="entry name" value="NAD(P)-binding Rossmann-fold domains"/>
    <property type="match status" value="1"/>
</dbReference>
<evidence type="ECO:0000256" key="8">
    <source>
        <dbReference type="ARBA" id="ARBA00023098"/>
    </source>
</evidence>
<dbReference type="CDD" id="cd08290">
    <property type="entry name" value="ETR"/>
    <property type="match status" value="1"/>
</dbReference>
<evidence type="ECO:0000256" key="9">
    <source>
        <dbReference type="ARBA" id="ARBA00023128"/>
    </source>
</evidence>
<sequence>MFKSVRFSAALHYFKPFSTVTTSTNRAIVYARNGDPADVLRVVDYPTLPPPEPHTVNVRFLLSPINPADVNVVEGIYPVKAESVTNLSSTQEKPIFVGGNEGLAEVVKTGDGVAGLHEGDWVVMTRQQAGTWCSERNVQMEDVLKIPKKQGLTEAEAATITVNPPTAYNMLHEFVSLRPGDWLVQNGANSAVGQAVIQIAASEGIKTLNFVRNRDDFGALREYLLELGASDVMTYDDLSDKSKVECIRAMTTGNIRLGLNCVGGRETAVMARLLGEDSHLVSYGAMSKQPLSLSSSLFIFRNITAHGFWQSRWYRDRPRDEKETMMHKMAQLISGKKLAAPAHEIVTISTRESCEQTTNKVNSIFTQLSGGRYGKKILLKFRS</sequence>
<accession>A0A0C2TQI8</accession>
<name>A0A0C2TQI8_AMAMK</name>
<dbReference type="SMART" id="SM00829">
    <property type="entry name" value="PKS_ER"/>
    <property type="match status" value="1"/>
</dbReference>
<dbReference type="FunFam" id="3.40.50.720:FF:000112">
    <property type="entry name" value="Enoyl-[acyl-carrier-protein] reductase 1, mitochondrial"/>
    <property type="match status" value="1"/>
</dbReference>
<dbReference type="Proteomes" id="UP000054549">
    <property type="component" value="Unassembled WGS sequence"/>
</dbReference>
<keyword evidence="10" id="KW-0275">Fatty acid biosynthesis</keyword>
<dbReference type="InterPro" id="IPR013154">
    <property type="entry name" value="ADH-like_N"/>
</dbReference>
<evidence type="ECO:0000256" key="11">
    <source>
        <dbReference type="ARBA" id="ARBA00038963"/>
    </source>
</evidence>
<keyword evidence="8" id="KW-0443">Lipid metabolism</keyword>
<evidence type="ECO:0000256" key="2">
    <source>
        <dbReference type="ARBA" id="ARBA00010371"/>
    </source>
</evidence>
<dbReference type="InterPro" id="IPR011032">
    <property type="entry name" value="GroES-like_sf"/>
</dbReference>
<organism evidence="14 15">
    <name type="scientific">Amanita muscaria (strain Koide BX008)</name>
    <dbReference type="NCBI Taxonomy" id="946122"/>
    <lineage>
        <taxon>Eukaryota</taxon>
        <taxon>Fungi</taxon>
        <taxon>Dikarya</taxon>
        <taxon>Basidiomycota</taxon>
        <taxon>Agaricomycotina</taxon>
        <taxon>Agaricomycetes</taxon>
        <taxon>Agaricomycetidae</taxon>
        <taxon>Agaricales</taxon>
        <taxon>Pluteineae</taxon>
        <taxon>Amanitaceae</taxon>
        <taxon>Amanita</taxon>
    </lineage>
</organism>
<dbReference type="PANTHER" id="PTHR43981:SF2">
    <property type="entry name" value="ENOYL-[ACYL-CARRIER-PROTEIN] REDUCTASE, MITOCHONDRIAL"/>
    <property type="match status" value="1"/>
</dbReference>
<evidence type="ECO:0000259" key="13">
    <source>
        <dbReference type="SMART" id="SM00829"/>
    </source>
</evidence>
<evidence type="ECO:0000313" key="15">
    <source>
        <dbReference type="Proteomes" id="UP000054549"/>
    </source>
</evidence>
<keyword evidence="5" id="KW-0521">NADP</keyword>
<dbReference type="Pfam" id="PF08240">
    <property type="entry name" value="ADH_N"/>
    <property type="match status" value="1"/>
</dbReference>
<dbReference type="GO" id="GO:0141148">
    <property type="term" value="F:enoyl-[acyl-carrier-protein] reductase (NADPH) activity"/>
    <property type="evidence" value="ECO:0007669"/>
    <property type="project" value="UniProtKB-EC"/>
</dbReference>
<evidence type="ECO:0000256" key="4">
    <source>
        <dbReference type="ARBA" id="ARBA00022832"/>
    </source>
</evidence>
<keyword evidence="7" id="KW-0560">Oxidoreductase</keyword>
<dbReference type="STRING" id="946122.A0A0C2TQI8"/>
<proteinExistence type="inferred from homology"/>
<evidence type="ECO:0000256" key="5">
    <source>
        <dbReference type="ARBA" id="ARBA00022857"/>
    </source>
</evidence>
<evidence type="ECO:0000256" key="1">
    <source>
        <dbReference type="ARBA" id="ARBA00004173"/>
    </source>
</evidence>
<comment type="subcellular location">
    <subcellularLocation>
        <location evidence="1">Mitochondrion</location>
    </subcellularLocation>
</comment>
<dbReference type="EC" id="1.3.1.104" evidence="11"/>
<dbReference type="Gene3D" id="3.40.50.720">
    <property type="entry name" value="NAD(P)-binding Rossmann-like Domain"/>
    <property type="match status" value="1"/>
</dbReference>
<evidence type="ECO:0000256" key="12">
    <source>
        <dbReference type="ARBA" id="ARBA00048843"/>
    </source>
</evidence>
<dbReference type="SUPFAM" id="SSF50129">
    <property type="entry name" value="GroES-like"/>
    <property type="match status" value="1"/>
</dbReference>
<keyword evidence="3" id="KW-0444">Lipid biosynthesis</keyword>